<dbReference type="Ensembl" id="ENSSTOT00000042288.1">
    <property type="protein sequence ID" value="ENSSTOP00000027136.1"/>
    <property type="gene ID" value="ENSSTOG00000014199.3"/>
</dbReference>
<dbReference type="EMBL" id="AGTP01018859">
    <property type="status" value="NOT_ANNOTATED_CDS"/>
    <property type="molecule type" value="Genomic_DNA"/>
</dbReference>
<reference evidence="2" key="1">
    <citation type="submission" date="2011-11" db="EMBL/GenBank/DDBJ databases">
        <title>The Draft Genome of Spermophilus tridecemlineatus.</title>
        <authorList>
            <consortium name="The Broad Institute Genome Assembly &amp; Analysis Group"/>
            <consortium name="Computational R&amp;D Group"/>
            <consortium name="and Sequencing Platform"/>
            <person name="Di Palma F."/>
            <person name="Alfoldi J."/>
            <person name="Johnson J."/>
            <person name="Berlin A."/>
            <person name="Gnerre S."/>
            <person name="Jaffe D."/>
            <person name="MacCallum I."/>
            <person name="Young S."/>
            <person name="Walker B.J."/>
            <person name="Lindblad-Toh K."/>
        </authorList>
    </citation>
    <scope>NUCLEOTIDE SEQUENCE [LARGE SCALE GENOMIC DNA]</scope>
</reference>
<dbReference type="EMBL" id="AGTP01018858">
    <property type="status" value="NOT_ANNOTATED_CDS"/>
    <property type="molecule type" value="Genomic_DNA"/>
</dbReference>
<dbReference type="AlphaFoldDB" id="A0A287D0M6"/>
<accession>A0A287D0M6</accession>
<proteinExistence type="predicted"/>
<dbReference type="GeneTree" id="ENSGT00940000154430"/>
<dbReference type="Proteomes" id="UP000005215">
    <property type="component" value="Unassembled WGS sequence"/>
</dbReference>
<dbReference type="EMBL" id="AGTP01018860">
    <property type="status" value="NOT_ANNOTATED_CDS"/>
    <property type="molecule type" value="Genomic_DNA"/>
</dbReference>
<name>A0A287D0M6_ICTTR</name>
<reference evidence="1" key="3">
    <citation type="submission" date="2025-09" db="UniProtKB">
        <authorList>
            <consortium name="Ensembl"/>
        </authorList>
    </citation>
    <scope>IDENTIFICATION</scope>
</reference>
<evidence type="ECO:0000313" key="1">
    <source>
        <dbReference type="Ensembl" id="ENSSTOP00000027136.1"/>
    </source>
</evidence>
<organism evidence="1 2">
    <name type="scientific">Ictidomys tridecemlineatus</name>
    <name type="common">Thirteen-lined ground squirrel</name>
    <name type="synonym">Spermophilus tridecemlineatus</name>
    <dbReference type="NCBI Taxonomy" id="43179"/>
    <lineage>
        <taxon>Eukaryota</taxon>
        <taxon>Metazoa</taxon>
        <taxon>Chordata</taxon>
        <taxon>Craniata</taxon>
        <taxon>Vertebrata</taxon>
        <taxon>Euteleostomi</taxon>
        <taxon>Mammalia</taxon>
        <taxon>Eutheria</taxon>
        <taxon>Euarchontoglires</taxon>
        <taxon>Glires</taxon>
        <taxon>Rodentia</taxon>
        <taxon>Sciuromorpha</taxon>
        <taxon>Sciuridae</taxon>
        <taxon>Xerinae</taxon>
        <taxon>Marmotini</taxon>
        <taxon>Ictidomys</taxon>
    </lineage>
</organism>
<gene>
    <name evidence="1" type="primary">Ctbp2</name>
</gene>
<sequence length="17" mass="2107">MALVDKHKVKRQRLDRI</sequence>
<evidence type="ECO:0000313" key="2">
    <source>
        <dbReference type="Proteomes" id="UP000005215"/>
    </source>
</evidence>
<reference evidence="1" key="2">
    <citation type="submission" date="2025-08" db="UniProtKB">
        <authorList>
            <consortium name="Ensembl"/>
        </authorList>
    </citation>
    <scope>IDENTIFICATION</scope>
</reference>
<keyword evidence="2" id="KW-1185">Reference proteome</keyword>
<protein>
    <submittedName>
        <fullName evidence="1">Uncharacterized protein</fullName>
    </submittedName>
</protein>